<evidence type="ECO:0000313" key="1">
    <source>
        <dbReference type="EnsemblMetazoa" id="PPAI008881-PA"/>
    </source>
</evidence>
<dbReference type="PANTHER" id="PTHR21301">
    <property type="entry name" value="REVERSE TRANSCRIPTASE"/>
    <property type="match status" value="1"/>
</dbReference>
<proteinExistence type="predicted"/>
<dbReference type="VEuPathDB" id="VectorBase:PPAPM1_001935"/>
<reference evidence="1" key="1">
    <citation type="submission" date="2022-08" db="UniProtKB">
        <authorList>
            <consortium name="EnsemblMetazoa"/>
        </authorList>
    </citation>
    <scope>IDENTIFICATION</scope>
    <source>
        <strain evidence="1">Israel</strain>
    </source>
</reference>
<dbReference type="PANTHER" id="PTHR21301:SF10">
    <property type="entry name" value="REVERSE TRANSCRIPTASE DOMAIN-CONTAINING PROTEIN"/>
    <property type="match status" value="1"/>
</dbReference>
<accession>A0A1B0DKT7</accession>
<evidence type="ECO:0000313" key="2">
    <source>
        <dbReference type="Proteomes" id="UP000092462"/>
    </source>
</evidence>
<sequence length="285" mass="31964">KLYRLQGRVRTEEGDKSGFLTNISGVEIPPEVVQLLQLGPKFSLPPCELPLFHLIADIEEVVGSAECVGRRDVLRADLVNILQNAIHGTSPADPFERRLREWMKKTAEFGREQGSGLAILQSDKGNRTVIMSRTEYDEKMRVLVQDTSTYEEISRDPTSRFQLRNNDLVRAVYNKEKINSYQKSQLTTYKAIAPRIYGLPKVHKPGVPLRPVVSYIGSPNYALAKFVASLLSPLTDSPYNVKNSLEVSRFVTGQVLPEGYIVVSLDVVSLFTNVPIDLVMSEIEN</sequence>
<name>A0A1B0DKT7_PHLPP</name>
<dbReference type="VEuPathDB" id="VectorBase:PPAI008881"/>
<dbReference type="EnsemblMetazoa" id="PPAI008881-RA">
    <property type="protein sequence ID" value="PPAI008881-PA"/>
    <property type="gene ID" value="PPAI008881"/>
</dbReference>
<dbReference type="EMBL" id="AJVK01035745">
    <property type="status" value="NOT_ANNOTATED_CDS"/>
    <property type="molecule type" value="Genomic_DNA"/>
</dbReference>
<dbReference type="AlphaFoldDB" id="A0A1B0DKT7"/>
<organism evidence="1 2">
    <name type="scientific">Phlebotomus papatasi</name>
    <name type="common">Sandfly</name>
    <dbReference type="NCBI Taxonomy" id="29031"/>
    <lineage>
        <taxon>Eukaryota</taxon>
        <taxon>Metazoa</taxon>
        <taxon>Ecdysozoa</taxon>
        <taxon>Arthropoda</taxon>
        <taxon>Hexapoda</taxon>
        <taxon>Insecta</taxon>
        <taxon>Pterygota</taxon>
        <taxon>Neoptera</taxon>
        <taxon>Endopterygota</taxon>
        <taxon>Diptera</taxon>
        <taxon>Nematocera</taxon>
        <taxon>Psychodoidea</taxon>
        <taxon>Psychodidae</taxon>
        <taxon>Phlebotomus</taxon>
        <taxon>Phlebotomus</taxon>
    </lineage>
</organism>
<protein>
    <recommendedName>
        <fullName evidence="3">Reverse transcriptase domain-containing protein</fullName>
    </recommendedName>
</protein>
<dbReference type="EMBL" id="AJVK01035746">
    <property type="status" value="NOT_ANNOTATED_CDS"/>
    <property type="molecule type" value="Genomic_DNA"/>
</dbReference>
<evidence type="ECO:0008006" key="3">
    <source>
        <dbReference type="Google" id="ProtNLM"/>
    </source>
</evidence>
<keyword evidence="2" id="KW-1185">Reference proteome</keyword>
<dbReference type="Proteomes" id="UP000092462">
    <property type="component" value="Unassembled WGS sequence"/>
</dbReference>